<evidence type="ECO:0000256" key="3">
    <source>
        <dbReference type="ARBA" id="ARBA00022741"/>
    </source>
</evidence>
<evidence type="ECO:0000256" key="2">
    <source>
        <dbReference type="ARBA" id="ARBA00022694"/>
    </source>
</evidence>
<feature type="domain" description="tRNA(Ile)-lysidine/2-thiocytidine synthase N-terminal" evidence="8">
    <location>
        <begin position="38"/>
        <end position="218"/>
    </location>
</feature>
<evidence type="ECO:0000313" key="10">
    <source>
        <dbReference type="Proteomes" id="UP001604043"/>
    </source>
</evidence>
<accession>A0ABW6ZBZ9</accession>
<evidence type="ECO:0000259" key="8">
    <source>
        <dbReference type="Pfam" id="PF01171"/>
    </source>
</evidence>
<keyword evidence="10" id="KW-1185">Reference proteome</keyword>
<keyword evidence="4 6" id="KW-0067">ATP-binding</keyword>
<dbReference type="InterPro" id="IPR014729">
    <property type="entry name" value="Rossmann-like_a/b/a_fold"/>
</dbReference>
<name>A0ABW6ZBZ9_9HYPH</name>
<organism evidence="9 10">
    <name type="scientific">Xanthobacter aminoxidans</name>
    <dbReference type="NCBI Taxonomy" id="186280"/>
    <lineage>
        <taxon>Bacteria</taxon>
        <taxon>Pseudomonadati</taxon>
        <taxon>Pseudomonadota</taxon>
        <taxon>Alphaproteobacteria</taxon>
        <taxon>Hyphomicrobiales</taxon>
        <taxon>Xanthobacteraceae</taxon>
        <taxon>Xanthobacter</taxon>
    </lineage>
</organism>
<comment type="caution">
    <text evidence="9">The sequence shown here is derived from an EMBL/GenBank/DDBJ whole genome shotgun (WGS) entry which is preliminary data.</text>
</comment>
<evidence type="ECO:0000256" key="7">
    <source>
        <dbReference type="SAM" id="MobiDB-lite"/>
    </source>
</evidence>
<keyword evidence="3 6" id="KW-0547">Nucleotide-binding</keyword>
<dbReference type="HAMAP" id="MF_01161">
    <property type="entry name" value="tRNA_Ile_lys_synt"/>
    <property type="match status" value="1"/>
</dbReference>
<dbReference type="NCBIfam" id="TIGR02432">
    <property type="entry name" value="lysidine_TilS_N"/>
    <property type="match status" value="1"/>
</dbReference>
<dbReference type="Gene3D" id="3.40.50.620">
    <property type="entry name" value="HUPs"/>
    <property type="match status" value="1"/>
</dbReference>
<dbReference type="GO" id="GO:0032267">
    <property type="term" value="F:tRNA(Ile)-lysidine synthase activity"/>
    <property type="evidence" value="ECO:0007669"/>
    <property type="project" value="UniProtKB-EC"/>
</dbReference>
<dbReference type="InterPro" id="IPR011063">
    <property type="entry name" value="TilS/TtcA_N"/>
</dbReference>
<feature type="region of interest" description="Disordered" evidence="7">
    <location>
        <begin position="341"/>
        <end position="370"/>
    </location>
</feature>
<keyword evidence="2 6" id="KW-0819">tRNA processing</keyword>
<reference evidence="9 10" key="1">
    <citation type="submission" date="2024-02" db="EMBL/GenBank/DDBJ databases">
        <title>Expansion and revision of Xanthobacter and proposal of Roseixanthobacter gen. nov.</title>
        <authorList>
            <person name="Soltysiak M.P.M."/>
            <person name="Jalihal A."/>
            <person name="Ory A."/>
            <person name="Chrisophersen C."/>
            <person name="Lee A.D."/>
            <person name="Boulton J."/>
            <person name="Springer M."/>
        </authorList>
    </citation>
    <scope>NUCLEOTIDE SEQUENCE [LARGE SCALE GENOMIC DNA]</scope>
    <source>
        <strain evidence="9 10">CB5</strain>
    </source>
</reference>
<protein>
    <recommendedName>
        <fullName evidence="6">tRNA(Ile)-lysidine synthase</fullName>
        <ecNumber evidence="6">6.3.4.19</ecNumber>
    </recommendedName>
    <alternativeName>
        <fullName evidence="6">tRNA(Ile)-2-lysyl-cytidine synthase</fullName>
    </alternativeName>
    <alternativeName>
        <fullName evidence="6">tRNA(Ile)-lysidine synthetase</fullName>
    </alternativeName>
</protein>
<dbReference type="InterPro" id="IPR012094">
    <property type="entry name" value="tRNA_Ile_lys_synt"/>
</dbReference>
<evidence type="ECO:0000256" key="6">
    <source>
        <dbReference type="HAMAP-Rule" id="MF_01161"/>
    </source>
</evidence>
<evidence type="ECO:0000256" key="5">
    <source>
        <dbReference type="ARBA" id="ARBA00048539"/>
    </source>
</evidence>
<evidence type="ECO:0000256" key="1">
    <source>
        <dbReference type="ARBA" id="ARBA00022598"/>
    </source>
</evidence>
<comment type="domain">
    <text evidence="6">The N-terminal region contains the highly conserved SGGXDS motif, predicted to be a P-loop motif involved in ATP binding.</text>
</comment>
<keyword evidence="6" id="KW-0963">Cytoplasm</keyword>
<dbReference type="EMBL" id="JBAFUR010000001">
    <property type="protein sequence ID" value="MFG1251319.1"/>
    <property type="molecule type" value="Genomic_DNA"/>
</dbReference>
<dbReference type="PANTHER" id="PTHR43033:SF1">
    <property type="entry name" value="TRNA(ILE)-LYSIDINE SYNTHASE-RELATED"/>
    <property type="match status" value="1"/>
</dbReference>
<feature type="binding site" evidence="6">
    <location>
        <begin position="43"/>
        <end position="48"/>
    </location>
    <ligand>
        <name>ATP</name>
        <dbReference type="ChEBI" id="CHEBI:30616"/>
    </ligand>
</feature>
<evidence type="ECO:0000313" key="9">
    <source>
        <dbReference type="EMBL" id="MFG1251319.1"/>
    </source>
</evidence>
<dbReference type="Pfam" id="PF01171">
    <property type="entry name" value="ATP_bind_3"/>
    <property type="match status" value="1"/>
</dbReference>
<dbReference type="PANTHER" id="PTHR43033">
    <property type="entry name" value="TRNA(ILE)-LYSIDINE SYNTHASE-RELATED"/>
    <property type="match status" value="1"/>
</dbReference>
<evidence type="ECO:0000256" key="4">
    <source>
        <dbReference type="ARBA" id="ARBA00022840"/>
    </source>
</evidence>
<proteinExistence type="inferred from homology"/>
<comment type="function">
    <text evidence="6">Ligates lysine onto the cytidine present at position 34 of the AUA codon-specific tRNA(Ile) that contains the anticodon CAU, in an ATP-dependent manner. Cytidine is converted to lysidine, thus changing the amino acid specificity of the tRNA from methionine to isoleucine.</text>
</comment>
<comment type="similarity">
    <text evidence="6">Belongs to the tRNA(Ile)-lysidine synthase family.</text>
</comment>
<dbReference type="RefSeq" id="WP_394006286.1">
    <property type="nucleotide sequence ID" value="NZ_JBAFUR010000001.1"/>
</dbReference>
<dbReference type="EC" id="6.3.4.19" evidence="6"/>
<dbReference type="InterPro" id="IPR012795">
    <property type="entry name" value="tRNA_Ile_lys_synt_N"/>
</dbReference>
<dbReference type="CDD" id="cd01992">
    <property type="entry name" value="TilS_N"/>
    <property type="match status" value="1"/>
</dbReference>
<comment type="subcellular location">
    <subcellularLocation>
        <location evidence="6">Cytoplasm</location>
    </subcellularLocation>
</comment>
<comment type="catalytic activity">
    <reaction evidence="5 6">
        <text>cytidine(34) in tRNA(Ile2) + L-lysine + ATP = lysidine(34) in tRNA(Ile2) + AMP + diphosphate + H(+)</text>
        <dbReference type="Rhea" id="RHEA:43744"/>
        <dbReference type="Rhea" id="RHEA-COMP:10625"/>
        <dbReference type="Rhea" id="RHEA-COMP:10670"/>
        <dbReference type="ChEBI" id="CHEBI:15378"/>
        <dbReference type="ChEBI" id="CHEBI:30616"/>
        <dbReference type="ChEBI" id="CHEBI:32551"/>
        <dbReference type="ChEBI" id="CHEBI:33019"/>
        <dbReference type="ChEBI" id="CHEBI:82748"/>
        <dbReference type="ChEBI" id="CHEBI:83665"/>
        <dbReference type="ChEBI" id="CHEBI:456215"/>
        <dbReference type="EC" id="6.3.4.19"/>
    </reaction>
</comment>
<dbReference type="Proteomes" id="UP001604043">
    <property type="component" value="Unassembled WGS sequence"/>
</dbReference>
<sequence length="370" mass="38754">MLRLMAADSASLSPDFRSAVADSELDVLFSSFAGRPAVLLAVSGGPDSTALLHLAARWRAQSPGGPRLFAATVDHGLRPAAAEEAADVARLAARLNVPHRTLRWQGEKPDRGLQEAARDARYGLLTAEADRVGAPALALAHTCDDQAETVLFRMARGSGLAGLAAMSAETARGELILLRPFLGLPKARLVATLDAANIAYASDPSNLDARFARPRLRALAPALAQEGLDARGLARLARRLARADSALEAMTDRVEAELVTADKSGVAIEAARFAKLPEEIALRLLGRCVTAQGREGPVELAKLEVLLAALLAALALPAAPFRRTLAGASVAVRKGRVLVSSAPPRRPTEGIATNSSAEKVPLLGKTGPRS</sequence>
<keyword evidence="1 6" id="KW-0436">Ligase</keyword>
<dbReference type="SUPFAM" id="SSF52402">
    <property type="entry name" value="Adenine nucleotide alpha hydrolases-like"/>
    <property type="match status" value="1"/>
</dbReference>
<gene>
    <name evidence="6 9" type="primary">tilS</name>
    <name evidence="9" type="ORF">V5F30_03845</name>
</gene>